<sequence>MDRDLIQRRDFPTGRRGYDPAAVDEHLRQVADAFETNSHPPAPTLASSTSEQVREILEAAERSVSQVRATAQREASDHVAQVQDATAGMLSKLNELESELGRLLSALRASGERLAEGLEQLQAEVGGVPAAPVPSSPDPTPAPAPVSSLPNDEAGARLIALNMALGGSPREETAAYLAEHFELTDPEALLDDVYARAGR</sequence>
<name>A0A660L052_9ACTN</name>
<dbReference type="RefSeq" id="WP_121254452.1">
    <property type="nucleotide sequence ID" value="NZ_RBIL01000002.1"/>
</dbReference>
<proteinExistence type="predicted"/>
<protein>
    <submittedName>
        <fullName evidence="2">DivIVA domain-containing protein</fullName>
    </submittedName>
</protein>
<dbReference type="Proteomes" id="UP000278962">
    <property type="component" value="Unassembled WGS sequence"/>
</dbReference>
<gene>
    <name evidence="2" type="ORF">C8N24_4607</name>
</gene>
<dbReference type="AlphaFoldDB" id="A0A660L052"/>
<dbReference type="InterPro" id="IPR019933">
    <property type="entry name" value="DivIVA_domain"/>
</dbReference>
<accession>A0A660L052</accession>
<reference evidence="2 3" key="1">
    <citation type="submission" date="2018-10" db="EMBL/GenBank/DDBJ databases">
        <title>Genomic Encyclopedia of Archaeal and Bacterial Type Strains, Phase II (KMG-II): from individual species to whole genera.</title>
        <authorList>
            <person name="Goeker M."/>
        </authorList>
    </citation>
    <scope>NUCLEOTIDE SEQUENCE [LARGE SCALE GENOMIC DNA]</scope>
    <source>
        <strain evidence="2 3">DSM 14954</strain>
    </source>
</reference>
<evidence type="ECO:0000256" key="1">
    <source>
        <dbReference type="SAM" id="MobiDB-lite"/>
    </source>
</evidence>
<comment type="caution">
    <text evidence="2">The sequence shown here is derived from an EMBL/GenBank/DDBJ whole genome shotgun (WGS) entry which is preliminary data.</text>
</comment>
<feature type="region of interest" description="Disordered" evidence="1">
    <location>
        <begin position="1"/>
        <end position="22"/>
    </location>
</feature>
<dbReference type="OrthoDB" id="5245211at2"/>
<evidence type="ECO:0000313" key="3">
    <source>
        <dbReference type="Proteomes" id="UP000278962"/>
    </source>
</evidence>
<dbReference type="NCBIfam" id="TIGR03544">
    <property type="entry name" value="DivI1A_domain"/>
    <property type="match status" value="1"/>
</dbReference>
<evidence type="ECO:0000313" key="2">
    <source>
        <dbReference type="EMBL" id="RKQ86594.1"/>
    </source>
</evidence>
<dbReference type="EMBL" id="RBIL01000002">
    <property type="protein sequence ID" value="RKQ86594.1"/>
    <property type="molecule type" value="Genomic_DNA"/>
</dbReference>
<organism evidence="2 3">
    <name type="scientific">Solirubrobacter pauli</name>
    <dbReference type="NCBI Taxonomy" id="166793"/>
    <lineage>
        <taxon>Bacteria</taxon>
        <taxon>Bacillati</taxon>
        <taxon>Actinomycetota</taxon>
        <taxon>Thermoleophilia</taxon>
        <taxon>Solirubrobacterales</taxon>
        <taxon>Solirubrobacteraceae</taxon>
        <taxon>Solirubrobacter</taxon>
    </lineage>
</organism>
<feature type="compositionally biased region" description="Pro residues" evidence="1">
    <location>
        <begin position="131"/>
        <end position="144"/>
    </location>
</feature>
<keyword evidence="3" id="KW-1185">Reference proteome</keyword>
<dbReference type="Gene3D" id="6.10.250.660">
    <property type="match status" value="1"/>
</dbReference>
<feature type="region of interest" description="Disordered" evidence="1">
    <location>
        <begin position="128"/>
        <end position="151"/>
    </location>
</feature>